<evidence type="ECO:0000256" key="3">
    <source>
        <dbReference type="PROSITE-ProRule" id="PRU00267"/>
    </source>
</evidence>
<dbReference type="Gene3D" id="1.10.30.10">
    <property type="entry name" value="High mobility group box domain"/>
    <property type="match status" value="1"/>
</dbReference>
<gene>
    <name evidence="5" type="ORF">EV420DRAFT_1245792</name>
</gene>
<dbReference type="PANTHER" id="PTHR45789:SF2">
    <property type="entry name" value="FI18025P1"/>
    <property type="match status" value="1"/>
</dbReference>
<evidence type="ECO:0000313" key="5">
    <source>
        <dbReference type="EMBL" id="KAK0458264.1"/>
    </source>
</evidence>
<dbReference type="RefSeq" id="XP_060330552.1">
    <property type="nucleotide sequence ID" value="XM_060466686.1"/>
</dbReference>
<reference evidence="5" key="1">
    <citation type="submission" date="2023-06" db="EMBL/GenBank/DDBJ databases">
        <authorList>
            <consortium name="Lawrence Berkeley National Laboratory"/>
            <person name="Ahrendt S."/>
            <person name="Sahu N."/>
            <person name="Indic B."/>
            <person name="Wong-Bajracharya J."/>
            <person name="Merenyi Z."/>
            <person name="Ke H.-M."/>
            <person name="Monk M."/>
            <person name="Kocsube S."/>
            <person name="Drula E."/>
            <person name="Lipzen A."/>
            <person name="Balint B."/>
            <person name="Henrissat B."/>
            <person name="Andreopoulos B."/>
            <person name="Martin F.M."/>
            <person name="Harder C.B."/>
            <person name="Rigling D."/>
            <person name="Ford K.L."/>
            <person name="Foster G.D."/>
            <person name="Pangilinan J."/>
            <person name="Papanicolaou A."/>
            <person name="Barry K."/>
            <person name="LaButti K."/>
            <person name="Viragh M."/>
            <person name="Koriabine M."/>
            <person name="Yan M."/>
            <person name="Riley R."/>
            <person name="Champramary S."/>
            <person name="Plett K.L."/>
            <person name="Tsai I.J."/>
            <person name="Slot J."/>
            <person name="Sipos G."/>
            <person name="Plett J."/>
            <person name="Nagy L.G."/>
            <person name="Grigoriev I.V."/>
        </authorList>
    </citation>
    <scope>NUCLEOTIDE SEQUENCE</scope>
    <source>
        <strain evidence="5">CCBAS 213</strain>
    </source>
</reference>
<dbReference type="InterPro" id="IPR009071">
    <property type="entry name" value="HMG_box_dom"/>
</dbReference>
<evidence type="ECO:0000313" key="6">
    <source>
        <dbReference type="Proteomes" id="UP001175211"/>
    </source>
</evidence>
<dbReference type="InterPro" id="IPR036910">
    <property type="entry name" value="HMG_box_dom_sf"/>
</dbReference>
<dbReference type="Proteomes" id="UP001175211">
    <property type="component" value="Unassembled WGS sequence"/>
</dbReference>
<feature type="non-terminal residue" evidence="5">
    <location>
        <position position="64"/>
    </location>
</feature>
<name>A0AA39KBT3_ARMTA</name>
<dbReference type="GO" id="GO:0005634">
    <property type="term" value="C:nucleus"/>
    <property type="evidence" value="ECO:0007669"/>
    <property type="project" value="UniProtKB-UniRule"/>
</dbReference>
<dbReference type="AlphaFoldDB" id="A0AA39KBT3"/>
<keyword evidence="2 3" id="KW-0539">Nucleus</keyword>
<keyword evidence="6" id="KW-1185">Reference proteome</keyword>
<dbReference type="GO" id="GO:0000978">
    <property type="term" value="F:RNA polymerase II cis-regulatory region sequence-specific DNA binding"/>
    <property type="evidence" value="ECO:0007669"/>
    <property type="project" value="TreeGrafter"/>
</dbReference>
<organism evidence="5 6">
    <name type="scientific">Armillaria tabescens</name>
    <name type="common">Ringless honey mushroom</name>
    <name type="synonym">Agaricus tabescens</name>
    <dbReference type="NCBI Taxonomy" id="1929756"/>
    <lineage>
        <taxon>Eukaryota</taxon>
        <taxon>Fungi</taxon>
        <taxon>Dikarya</taxon>
        <taxon>Basidiomycota</taxon>
        <taxon>Agaricomycotina</taxon>
        <taxon>Agaricomycetes</taxon>
        <taxon>Agaricomycetidae</taxon>
        <taxon>Agaricales</taxon>
        <taxon>Marasmiineae</taxon>
        <taxon>Physalacriaceae</taxon>
        <taxon>Desarmillaria</taxon>
    </lineage>
</organism>
<proteinExistence type="predicted"/>
<dbReference type="PROSITE" id="PS50118">
    <property type="entry name" value="HMG_BOX_2"/>
    <property type="match status" value="1"/>
</dbReference>
<accession>A0AA39KBT3</accession>
<comment type="caution">
    <text evidence="5">The sequence shown here is derived from an EMBL/GenBank/DDBJ whole genome shotgun (WGS) entry which is preliminary data.</text>
</comment>
<dbReference type="SUPFAM" id="SSF47095">
    <property type="entry name" value="HMG-box"/>
    <property type="match status" value="1"/>
</dbReference>
<dbReference type="GO" id="GO:0000981">
    <property type="term" value="F:DNA-binding transcription factor activity, RNA polymerase II-specific"/>
    <property type="evidence" value="ECO:0007669"/>
    <property type="project" value="TreeGrafter"/>
</dbReference>
<dbReference type="EMBL" id="JAUEPS010000018">
    <property type="protein sequence ID" value="KAK0458264.1"/>
    <property type="molecule type" value="Genomic_DNA"/>
</dbReference>
<dbReference type="InterPro" id="IPR051356">
    <property type="entry name" value="SOX/SOX-like_TF"/>
</dbReference>
<feature type="DNA-binding region" description="HMG box" evidence="3">
    <location>
        <begin position="1"/>
        <end position="61"/>
    </location>
</feature>
<evidence type="ECO:0000256" key="2">
    <source>
        <dbReference type="ARBA" id="ARBA00023242"/>
    </source>
</evidence>
<sequence>LFRCDFIRQKRVPPSVERNTRNLSRIAGSLWKNMTSLEKQPWKMLAEQEKIEHAVRYPDYKYQP</sequence>
<protein>
    <recommendedName>
        <fullName evidence="4">HMG box domain-containing protein</fullName>
    </recommendedName>
</protein>
<evidence type="ECO:0000256" key="1">
    <source>
        <dbReference type="ARBA" id="ARBA00023125"/>
    </source>
</evidence>
<feature type="domain" description="HMG box" evidence="4">
    <location>
        <begin position="1"/>
        <end position="61"/>
    </location>
</feature>
<evidence type="ECO:0000259" key="4">
    <source>
        <dbReference type="PROSITE" id="PS50118"/>
    </source>
</evidence>
<dbReference type="GeneID" id="85350234"/>
<keyword evidence="1 3" id="KW-0238">DNA-binding</keyword>
<feature type="non-terminal residue" evidence="5">
    <location>
        <position position="1"/>
    </location>
</feature>
<dbReference type="Pfam" id="PF00505">
    <property type="entry name" value="HMG_box"/>
    <property type="match status" value="1"/>
</dbReference>
<dbReference type="PANTHER" id="PTHR45789">
    <property type="entry name" value="FI18025P1"/>
    <property type="match status" value="1"/>
</dbReference>